<reference evidence="2 3" key="1">
    <citation type="submission" date="2019-02" db="EMBL/GenBank/DDBJ databases">
        <title>Complete Genome Sequence and Methylome Analysis of free living Spirochaetas.</title>
        <authorList>
            <person name="Fomenkov A."/>
            <person name="Dubinina G."/>
            <person name="Leshcheva N."/>
            <person name="Mikheeva N."/>
            <person name="Grabovich M."/>
            <person name="Vincze T."/>
            <person name="Roberts R.J."/>
        </authorList>
    </citation>
    <scope>NUCLEOTIDE SEQUENCE [LARGE SCALE GENOMIC DNA]</scope>
    <source>
        <strain evidence="2 3">K2</strain>
    </source>
</reference>
<feature type="transmembrane region" description="Helical" evidence="1">
    <location>
        <begin position="332"/>
        <end position="351"/>
    </location>
</feature>
<dbReference type="InterPro" id="IPR027463">
    <property type="entry name" value="AcrB_DN_DC_subdom"/>
</dbReference>
<dbReference type="SUPFAM" id="SSF82866">
    <property type="entry name" value="Multidrug efflux transporter AcrB transmembrane domain"/>
    <property type="match status" value="1"/>
</dbReference>
<dbReference type="Proteomes" id="UP000324209">
    <property type="component" value="Chromosome"/>
</dbReference>
<gene>
    <name evidence="2" type="ORF">EXM22_04285</name>
</gene>
<dbReference type="PANTHER" id="PTHR32063:SF0">
    <property type="entry name" value="SWARMING MOTILITY PROTEIN SWRC"/>
    <property type="match status" value="1"/>
</dbReference>
<dbReference type="PANTHER" id="PTHR32063">
    <property type="match status" value="1"/>
</dbReference>
<dbReference type="Gene3D" id="1.20.1640.10">
    <property type="entry name" value="Multidrug efflux transporter AcrB transmembrane domain"/>
    <property type="match status" value="1"/>
</dbReference>
<keyword evidence="1" id="KW-0812">Transmembrane</keyword>
<dbReference type="SUPFAM" id="SSF82693">
    <property type="entry name" value="Multidrug efflux transporter AcrB pore domain, PN1, PN2, PC1 and PC2 subdomains"/>
    <property type="match status" value="2"/>
</dbReference>
<keyword evidence="3" id="KW-1185">Reference proteome</keyword>
<dbReference type="GO" id="GO:0005886">
    <property type="term" value="C:plasma membrane"/>
    <property type="evidence" value="ECO:0007669"/>
    <property type="project" value="TreeGrafter"/>
</dbReference>
<dbReference type="InterPro" id="IPR001036">
    <property type="entry name" value="Acrflvin-R"/>
</dbReference>
<dbReference type="OrthoDB" id="366306at2"/>
<keyword evidence="1" id="KW-1133">Transmembrane helix</keyword>
<protein>
    <submittedName>
        <fullName evidence="2">Efflux RND transporter permease subunit</fullName>
    </submittedName>
</protein>
<dbReference type="Gene3D" id="3.30.70.1320">
    <property type="entry name" value="Multidrug efflux transporter AcrB pore domain like"/>
    <property type="match status" value="1"/>
</dbReference>
<dbReference type="KEGG" id="ock:EXM22_04285"/>
<keyword evidence="1" id="KW-0472">Membrane</keyword>
<dbReference type="AlphaFoldDB" id="A0A5C1QI45"/>
<dbReference type="RefSeq" id="WP_149485323.1">
    <property type="nucleotide sequence ID" value="NZ_CP036150.1"/>
</dbReference>
<sequence length="414" mass="45986">MNLHLWAQDHPISVLMAWTGMILFGVISFFELPREELPALKVPEIRIAAAFSGFPPEEMEQLVTIPMENALSTVRDIKAMNSVSKAGTSSVSLTFDWKADLSQASVEIRESIDTLYPQLPQGVKKPVVYTSDLSDRPCVTLALIPHGQYKIEELYNLVHNEIRGEFQWLDDVSLVEFKGLRKPVVHIDLDMNSLETMNLTVNECSQALSGYLVSRSIGEISDSGIKRLVKIDTGLSSLQGLKDLHPFPGRGIAISDIASLSLDCQEPTSLFLLDDKPGMGLDLYKKASSGTIQAVDSILNRVTELQKEYEDRLEIVLLEESGTSIKKSFQNLLMTLFWGLAAATAVLFVLYRTAFIPLITSLSIPVTLVFVFFFMHLLKISLNTLSLMGMVVSVGLIADSILSFWKRSISPKEK</sequence>
<dbReference type="Gene3D" id="3.30.2090.10">
    <property type="entry name" value="Multidrug efflux transporter AcrB TolC docking domain, DN and DC subdomains"/>
    <property type="match status" value="1"/>
</dbReference>
<feature type="transmembrane region" description="Helical" evidence="1">
    <location>
        <begin position="12"/>
        <end position="30"/>
    </location>
</feature>
<dbReference type="Pfam" id="PF00873">
    <property type="entry name" value="ACR_tran"/>
    <property type="match status" value="1"/>
</dbReference>
<dbReference type="EMBL" id="CP036150">
    <property type="protein sequence ID" value="QEN07241.1"/>
    <property type="molecule type" value="Genomic_DNA"/>
</dbReference>
<evidence type="ECO:0000256" key="1">
    <source>
        <dbReference type="SAM" id="Phobius"/>
    </source>
</evidence>
<dbReference type="Gene3D" id="3.30.70.1430">
    <property type="entry name" value="Multidrug efflux transporter AcrB pore domain"/>
    <property type="match status" value="1"/>
</dbReference>
<evidence type="ECO:0000313" key="2">
    <source>
        <dbReference type="EMBL" id="QEN07241.1"/>
    </source>
</evidence>
<organism evidence="2 3">
    <name type="scientific">Oceanispirochaeta crateris</name>
    <dbReference type="NCBI Taxonomy" id="2518645"/>
    <lineage>
        <taxon>Bacteria</taxon>
        <taxon>Pseudomonadati</taxon>
        <taxon>Spirochaetota</taxon>
        <taxon>Spirochaetia</taxon>
        <taxon>Spirochaetales</taxon>
        <taxon>Spirochaetaceae</taxon>
        <taxon>Oceanispirochaeta</taxon>
    </lineage>
</organism>
<dbReference type="GO" id="GO:0042910">
    <property type="term" value="F:xenobiotic transmembrane transporter activity"/>
    <property type="evidence" value="ECO:0007669"/>
    <property type="project" value="TreeGrafter"/>
</dbReference>
<dbReference type="SUPFAM" id="SSF82714">
    <property type="entry name" value="Multidrug efflux transporter AcrB TolC docking domain, DN and DC subdomains"/>
    <property type="match status" value="1"/>
</dbReference>
<proteinExistence type="predicted"/>
<feature type="transmembrane region" description="Helical" evidence="1">
    <location>
        <begin position="384"/>
        <end position="405"/>
    </location>
</feature>
<feature type="transmembrane region" description="Helical" evidence="1">
    <location>
        <begin position="358"/>
        <end position="378"/>
    </location>
</feature>
<accession>A0A5C1QI45</accession>
<name>A0A5C1QI45_9SPIO</name>
<dbReference type="PRINTS" id="PR00702">
    <property type="entry name" value="ACRIFLAVINRP"/>
</dbReference>
<evidence type="ECO:0000313" key="3">
    <source>
        <dbReference type="Proteomes" id="UP000324209"/>
    </source>
</evidence>